<dbReference type="Proteomes" id="UP000622890">
    <property type="component" value="Unassembled WGS sequence"/>
</dbReference>
<protein>
    <submittedName>
        <fullName evidence="1">Cysteine-rich CWC family protein</fullName>
    </submittedName>
</protein>
<name>A0A934T0E5_9BURK</name>
<accession>A0A934T0E5</accession>
<dbReference type="EMBL" id="JAEPBG010000007">
    <property type="protein sequence ID" value="MBK4736457.1"/>
    <property type="molecule type" value="Genomic_DNA"/>
</dbReference>
<proteinExistence type="predicted"/>
<gene>
    <name evidence="1" type="ORF">JJB74_17680</name>
</gene>
<reference evidence="1" key="1">
    <citation type="submission" date="2021-01" db="EMBL/GenBank/DDBJ databases">
        <title>Genome sequence of strain Noviherbaspirillum sp. DKR-6.</title>
        <authorList>
            <person name="Chaudhary D.K."/>
        </authorList>
    </citation>
    <scope>NUCLEOTIDE SEQUENCE</scope>
    <source>
        <strain evidence="1">DKR-6</strain>
    </source>
</reference>
<dbReference type="Pfam" id="PF14375">
    <property type="entry name" value="Cys_rich_CWC"/>
    <property type="match status" value="1"/>
</dbReference>
<organism evidence="1 2">
    <name type="scientific">Noviherbaspirillum pedocola</name>
    <dbReference type="NCBI Taxonomy" id="2801341"/>
    <lineage>
        <taxon>Bacteria</taxon>
        <taxon>Pseudomonadati</taxon>
        <taxon>Pseudomonadota</taxon>
        <taxon>Betaproteobacteria</taxon>
        <taxon>Burkholderiales</taxon>
        <taxon>Oxalobacteraceae</taxon>
        <taxon>Noviherbaspirillum</taxon>
    </lineage>
</organism>
<keyword evidence="2" id="KW-1185">Reference proteome</keyword>
<sequence>MSTCIRCNASFRCGMVDSTEEPCWCAALLRLPAEALPQPEQPGCLCPDCLRAWLGERDASS</sequence>
<comment type="caution">
    <text evidence="1">The sequence shown here is derived from an EMBL/GenBank/DDBJ whole genome shotgun (WGS) entry which is preliminary data.</text>
</comment>
<dbReference type="InterPro" id="IPR032720">
    <property type="entry name" value="Cys_rich_CWC"/>
</dbReference>
<evidence type="ECO:0000313" key="2">
    <source>
        <dbReference type="Proteomes" id="UP000622890"/>
    </source>
</evidence>
<dbReference type="AlphaFoldDB" id="A0A934T0E5"/>
<dbReference type="RefSeq" id="WP_200593912.1">
    <property type="nucleotide sequence ID" value="NZ_JAEPBG010000007.1"/>
</dbReference>
<evidence type="ECO:0000313" key="1">
    <source>
        <dbReference type="EMBL" id="MBK4736457.1"/>
    </source>
</evidence>